<keyword evidence="3" id="KW-1185">Reference proteome</keyword>
<dbReference type="SUPFAM" id="SSF56219">
    <property type="entry name" value="DNase I-like"/>
    <property type="match status" value="1"/>
</dbReference>
<keyword evidence="1" id="KW-1133">Transmembrane helix</keyword>
<sequence length="759" mass="86510">MFYVCVVYLPPENSTRAVNVHEFMETLMTHIYTIPQGNLFYLCGDFNSRCSDFSDSIEGIDCLPERDIVDFQTNGYGNIFCDFLIDVNCCILNGRKILTNDFTFVSTRGSSVVDYCILPYEMLDSFNSFSVTRATTIIQSLGEPGEPGRYDLRKIVPDHSLLTWNMCLYFPIEDQVSKNKDKNQTVTKIKYDTKSLPENWLIGDSIVTEINRVILQLEQSEASQQNIDKMYENFVSVLKTEMSEKLSSKEIRISNAFNNKARKCKKPWWNSELTMLWNDVCKAEKNWNKCRLSNKKRELRHIFVQKRKLFDRGVQRSKRQYWHSMQEELINSQGNPKEFWRKIGRIGVGSERQNTIPMEIKLNDGSICDDKDIVINKWKYDFKEMLNKNSDTSISNEIENCNSDIICDEILDGEITSSEVYNVVKISKCGKSPGVDDIPVELYKNPTALNALIRVFNICYNSGKVPAMWNKCIITPIPKSSTADPRDPMSYRGISLAPVAYKLYCGVLNARLTGKLTDLEVINDEQNGFRKSRSTIDHLSTLTTIIETRKLCKLSTFCAFVDFKKAYDWVNQSPPPSYDSIYGQLKEARHTTDGNVSFAKKGFTIIIGSTICTILLVLFLSIPIACIVIGSLYLHDCPAQRYIPIYLIVAGAFSLVKDLSSLLQKCKAKRTEEEQEGGAPTNFFDGLVGCFLFAWFICGNVWIYSTHNHFSTNSTKPDFCEPVLFYFSFWLLNATYILIGISCLLCCCGVSFACCAKDD</sequence>
<dbReference type="InterPro" id="IPR036691">
    <property type="entry name" value="Endo/exonu/phosph_ase_sf"/>
</dbReference>
<reference evidence="2" key="1">
    <citation type="submission" date="2021-03" db="EMBL/GenBank/DDBJ databases">
        <authorList>
            <person name="Bekaert M."/>
        </authorList>
    </citation>
    <scope>NUCLEOTIDE SEQUENCE</scope>
</reference>
<name>A0A8S3V016_MYTED</name>
<proteinExistence type="predicted"/>
<evidence type="ECO:0000313" key="3">
    <source>
        <dbReference type="Proteomes" id="UP000683360"/>
    </source>
</evidence>
<dbReference type="PANTHER" id="PTHR33444">
    <property type="entry name" value="SI:DKEY-19B23.12-RELATED"/>
    <property type="match status" value="1"/>
</dbReference>
<feature type="transmembrane region" description="Helical" evidence="1">
    <location>
        <begin position="723"/>
        <end position="756"/>
    </location>
</feature>
<evidence type="ECO:0008006" key="4">
    <source>
        <dbReference type="Google" id="ProtNLM"/>
    </source>
</evidence>
<protein>
    <recommendedName>
        <fullName evidence="4">Reverse transcriptase domain-containing protein</fullName>
    </recommendedName>
</protein>
<dbReference type="Proteomes" id="UP000683360">
    <property type="component" value="Unassembled WGS sequence"/>
</dbReference>
<comment type="caution">
    <text evidence="2">The sequence shown here is derived from an EMBL/GenBank/DDBJ whole genome shotgun (WGS) entry which is preliminary data.</text>
</comment>
<evidence type="ECO:0000256" key="1">
    <source>
        <dbReference type="SAM" id="Phobius"/>
    </source>
</evidence>
<organism evidence="2 3">
    <name type="scientific">Mytilus edulis</name>
    <name type="common">Blue mussel</name>
    <dbReference type="NCBI Taxonomy" id="6550"/>
    <lineage>
        <taxon>Eukaryota</taxon>
        <taxon>Metazoa</taxon>
        <taxon>Spiralia</taxon>
        <taxon>Lophotrochozoa</taxon>
        <taxon>Mollusca</taxon>
        <taxon>Bivalvia</taxon>
        <taxon>Autobranchia</taxon>
        <taxon>Pteriomorphia</taxon>
        <taxon>Mytilida</taxon>
        <taxon>Mytiloidea</taxon>
        <taxon>Mytilidae</taxon>
        <taxon>Mytilinae</taxon>
        <taxon>Mytilus</taxon>
    </lineage>
</organism>
<dbReference type="InterPro" id="IPR040350">
    <property type="entry name" value="TMEM272"/>
</dbReference>
<dbReference type="PANTHER" id="PTHR33444:SF2">
    <property type="entry name" value="MARVEL DOMAIN-CONTAINING PROTEIN"/>
    <property type="match status" value="1"/>
</dbReference>
<feature type="transmembrane region" description="Helical" evidence="1">
    <location>
        <begin position="683"/>
        <end position="703"/>
    </location>
</feature>
<evidence type="ECO:0000313" key="2">
    <source>
        <dbReference type="EMBL" id="CAG2247733.1"/>
    </source>
</evidence>
<gene>
    <name evidence="2" type="ORF">MEDL_59623</name>
</gene>
<dbReference type="Gene3D" id="3.60.10.10">
    <property type="entry name" value="Endonuclease/exonuclease/phosphatase"/>
    <property type="match status" value="1"/>
</dbReference>
<keyword evidence="1" id="KW-0812">Transmembrane</keyword>
<dbReference type="EMBL" id="CAJPWZ010002914">
    <property type="protein sequence ID" value="CAG2247733.1"/>
    <property type="molecule type" value="Genomic_DNA"/>
</dbReference>
<keyword evidence="1" id="KW-0472">Membrane</keyword>
<dbReference type="AlphaFoldDB" id="A0A8S3V016"/>
<feature type="transmembrane region" description="Helical" evidence="1">
    <location>
        <begin position="605"/>
        <end position="633"/>
    </location>
</feature>
<accession>A0A8S3V016</accession>
<dbReference type="OrthoDB" id="6142323at2759"/>